<dbReference type="RefSeq" id="WP_343753184.1">
    <property type="nucleotide sequence ID" value="NZ_BAAADM010000054.1"/>
</dbReference>
<reference evidence="2 3" key="1">
    <citation type="journal article" date="2019" name="Int. J. Syst. Evol. Microbiol.">
        <title>The Global Catalogue of Microorganisms (GCM) 10K type strain sequencing project: providing services to taxonomists for standard genome sequencing and annotation.</title>
        <authorList>
            <consortium name="The Broad Institute Genomics Platform"/>
            <consortium name="The Broad Institute Genome Sequencing Center for Infectious Disease"/>
            <person name="Wu L."/>
            <person name="Ma J."/>
        </authorList>
    </citation>
    <scope>NUCLEOTIDE SEQUENCE [LARGE SCALE GENOMIC DNA]</scope>
    <source>
        <strain evidence="2 3">JCM 12149</strain>
    </source>
</reference>
<evidence type="ECO:0000313" key="3">
    <source>
        <dbReference type="Proteomes" id="UP001501459"/>
    </source>
</evidence>
<protein>
    <recommendedName>
        <fullName evidence="1">Hemerythrin-like domain-containing protein</fullName>
    </recommendedName>
</protein>
<evidence type="ECO:0000259" key="1">
    <source>
        <dbReference type="Pfam" id="PF01814"/>
    </source>
</evidence>
<keyword evidence="3" id="KW-1185">Reference proteome</keyword>
<organism evidence="2 3">
    <name type="scientific">Lentibacillus halophilus</name>
    <dbReference type="NCBI Taxonomy" id="295065"/>
    <lineage>
        <taxon>Bacteria</taxon>
        <taxon>Bacillati</taxon>
        <taxon>Bacillota</taxon>
        <taxon>Bacilli</taxon>
        <taxon>Bacillales</taxon>
        <taxon>Bacillaceae</taxon>
        <taxon>Lentibacillus</taxon>
    </lineage>
</organism>
<sequence>MSGPALKNADSHAAIHEAALNEAIELTEMLEKLADDSQQEKAMELAYVLVEQWETRTLAHAESEEEGLYKDLVDENPDVKDDIVALTRDHDLLRLLMAEIKQLLPEYGVTNDVVQRFHSMIIVDQLHNQKELDVLPKH</sequence>
<evidence type="ECO:0000313" key="2">
    <source>
        <dbReference type="EMBL" id="GAA0444647.1"/>
    </source>
</evidence>
<dbReference type="Pfam" id="PF01814">
    <property type="entry name" value="Hemerythrin"/>
    <property type="match status" value="1"/>
</dbReference>
<dbReference type="EMBL" id="BAAADM010000054">
    <property type="protein sequence ID" value="GAA0444647.1"/>
    <property type="molecule type" value="Genomic_DNA"/>
</dbReference>
<gene>
    <name evidence="2" type="ORF">GCM10008983_22570</name>
</gene>
<dbReference type="Gene3D" id="1.20.120.520">
    <property type="entry name" value="nmb1532 protein domain like"/>
    <property type="match status" value="1"/>
</dbReference>
<comment type="caution">
    <text evidence="2">The sequence shown here is derived from an EMBL/GenBank/DDBJ whole genome shotgun (WGS) entry which is preliminary data.</text>
</comment>
<feature type="domain" description="Hemerythrin-like" evidence="1">
    <location>
        <begin position="20"/>
        <end position="108"/>
    </location>
</feature>
<proteinExistence type="predicted"/>
<dbReference type="InterPro" id="IPR012312">
    <property type="entry name" value="Hemerythrin-like"/>
</dbReference>
<accession>A0ABN0ZDX2</accession>
<name>A0ABN0ZDX2_9BACI</name>
<dbReference type="Proteomes" id="UP001501459">
    <property type="component" value="Unassembled WGS sequence"/>
</dbReference>